<dbReference type="AlphaFoldDB" id="Q7MRN6"/>
<gene>
    <name evidence="1" type="ordered locus">WS1165</name>
</gene>
<organism evidence="2">
    <name type="scientific">Wolinella succinogenes (strain ATCC 29543 / DSM 1740 / CCUG 13145 / JCM 31913 / LMG 7466 / NCTC 11488 / FDC 602W)</name>
    <name type="common">Vibrio succinogenes</name>
    <dbReference type="NCBI Taxonomy" id="273121"/>
    <lineage>
        <taxon>Bacteria</taxon>
        <taxon>Pseudomonadati</taxon>
        <taxon>Campylobacterota</taxon>
        <taxon>Epsilonproteobacteria</taxon>
        <taxon>Campylobacterales</taxon>
        <taxon>Helicobacteraceae</taxon>
        <taxon>Wolinella</taxon>
    </lineage>
</organism>
<name>Q7MRN6_WOLSU</name>
<proteinExistence type="predicted"/>
<dbReference type="Proteomes" id="UP000000422">
    <property type="component" value="Chromosome"/>
</dbReference>
<dbReference type="EMBL" id="BX571660">
    <property type="protein sequence ID" value="CAE10252.1"/>
    <property type="molecule type" value="Genomic_DNA"/>
</dbReference>
<dbReference type="HOGENOM" id="CLU_2921645_0_0_7"/>
<accession>Q7MRN6</accession>
<dbReference type="KEGG" id="wsu:WS1165"/>
<evidence type="ECO:0000313" key="2">
    <source>
        <dbReference type="Proteomes" id="UP000000422"/>
    </source>
</evidence>
<keyword evidence="2" id="KW-1185">Reference proteome</keyword>
<sequence length="61" mass="6591">MGVLDEERIATLTNDDSVIHWRGESECLSRGIVFDLQGVGIHGLTLNGVVLQKDCSTTFSG</sequence>
<protein>
    <submittedName>
        <fullName evidence="1">Uncharacterized protein</fullName>
    </submittedName>
</protein>
<reference evidence="1 2" key="1">
    <citation type="journal article" date="2003" name="Proc. Natl. Acad. Sci. U.S.A.">
        <title>Complete genome sequence and analysis of Wolinella succinogenes.</title>
        <authorList>
            <person name="Baar C."/>
            <person name="Eppinger M."/>
            <person name="Raddatz G."/>
            <person name="Simon JM."/>
            <person name="Lanz C."/>
            <person name="Klimmek O."/>
            <person name="Nandakumar R."/>
            <person name="Gross R."/>
            <person name="Rosinus A."/>
            <person name="Keller H."/>
            <person name="Jagtap P."/>
            <person name="Linke B."/>
            <person name="Meyer F."/>
            <person name="Lederer H."/>
            <person name="Schuster S.C."/>
        </authorList>
    </citation>
    <scope>NUCLEOTIDE SEQUENCE [LARGE SCALE GENOMIC DNA]</scope>
    <source>
        <strain evidence="2">ATCC 29543 / DSM 1740 / CCUG 13145 / JCM 31913 / LMG 7466 / NCTC 11488 / FDC 602W</strain>
    </source>
</reference>
<dbReference type="STRING" id="273121.WS1165"/>
<evidence type="ECO:0000313" key="1">
    <source>
        <dbReference type="EMBL" id="CAE10252.1"/>
    </source>
</evidence>